<evidence type="ECO:0000256" key="7">
    <source>
        <dbReference type="ARBA" id="ARBA00023049"/>
    </source>
</evidence>
<evidence type="ECO:0000313" key="15">
    <source>
        <dbReference type="EMBL" id="GMM51110.1"/>
    </source>
</evidence>
<evidence type="ECO:0000256" key="9">
    <source>
        <dbReference type="PIRSR" id="PIRSR634016-3"/>
    </source>
</evidence>
<feature type="binding site" evidence="9">
    <location>
        <position position="299"/>
    </location>
    <ligand>
        <name>Zn(2+)</name>
        <dbReference type="ChEBI" id="CHEBI:29105"/>
        <note>catalytic</note>
    </ligand>
</feature>
<evidence type="ECO:0000259" key="14">
    <source>
        <dbReference type="Pfam" id="PF17900"/>
    </source>
</evidence>
<dbReference type="FunFam" id="2.60.40.1730:FF:000002">
    <property type="entry name" value="Aminopeptidase"/>
    <property type="match status" value="1"/>
</dbReference>
<dbReference type="PANTHER" id="PTHR11533">
    <property type="entry name" value="PROTEASE M1 ZINC METALLOPROTEASE"/>
    <property type="match status" value="1"/>
</dbReference>
<keyword evidence="7 11" id="KW-0482">Metalloprotease</keyword>
<dbReference type="InterPro" id="IPR024571">
    <property type="entry name" value="ERAP1-like_C_dom"/>
</dbReference>
<comment type="cofactor">
    <cofactor evidence="9 11">
        <name>Zn(2+)</name>
        <dbReference type="ChEBI" id="CHEBI:29105"/>
    </cofactor>
    <text evidence="9 11">Binds 1 zinc ion per subunit.</text>
</comment>
<evidence type="ECO:0000256" key="3">
    <source>
        <dbReference type="ARBA" id="ARBA00022670"/>
    </source>
</evidence>
<evidence type="ECO:0000256" key="2">
    <source>
        <dbReference type="ARBA" id="ARBA00022438"/>
    </source>
</evidence>
<dbReference type="Pfam" id="PF11838">
    <property type="entry name" value="ERAP1_C"/>
    <property type="match status" value="1"/>
</dbReference>
<dbReference type="CDD" id="cd09601">
    <property type="entry name" value="M1_APN-Q_like"/>
    <property type="match status" value="1"/>
</dbReference>
<keyword evidence="2 11" id="KW-0031">Aminopeptidase</keyword>
<dbReference type="GO" id="GO:0006508">
    <property type="term" value="P:proteolysis"/>
    <property type="evidence" value="ECO:0007669"/>
    <property type="project" value="UniProtKB-KW"/>
</dbReference>
<comment type="caution">
    <text evidence="15">The sequence shown here is derived from an EMBL/GenBank/DDBJ whole genome shotgun (WGS) entry which is preliminary data.</text>
</comment>
<dbReference type="Gene3D" id="2.60.40.1730">
    <property type="entry name" value="tricorn interacting facor f3 domain"/>
    <property type="match status" value="1"/>
</dbReference>
<dbReference type="GO" id="GO:0042277">
    <property type="term" value="F:peptide binding"/>
    <property type="evidence" value="ECO:0007669"/>
    <property type="project" value="TreeGrafter"/>
</dbReference>
<evidence type="ECO:0000256" key="4">
    <source>
        <dbReference type="ARBA" id="ARBA00022723"/>
    </source>
</evidence>
<evidence type="ECO:0000256" key="6">
    <source>
        <dbReference type="ARBA" id="ARBA00022833"/>
    </source>
</evidence>
<dbReference type="FunFam" id="1.10.390.10:FF:000001">
    <property type="entry name" value="Aminopeptidase"/>
    <property type="match status" value="1"/>
</dbReference>
<dbReference type="InterPro" id="IPR027268">
    <property type="entry name" value="Peptidase_M4/M1_CTD_sf"/>
</dbReference>
<keyword evidence="5 11" id="KW-0378">Hydrolase</keyword>
<keyword evidence="6 9" id="KW-0862">Zinc</keyword>
<dbReference type="PANTHER" id="PTHR11533:SF174">
    <property type="entry name" value="PUROMYCIN-SENSITIVE AMINOPEPTIDASE-RELATED"/>
    <property type="match status" value="1"/>
</dbReference>
<dbReference type="AlphaFoldDB" id="A0AAV5RI32"/>
<dbReference type="SUPFAM" id="SSF63737">
    <property type="entry name" value="Leukotriene A4 hydrolase N-terminal domain"/>
    <property type="match status" value="1"/>
</dbReference>
<evidence type="ECO:0000313" key="16">
    <source>
        <dbReference type="Proteomes" id="UP001362899"/>
    </source>
</evidence>
<name>A0AAV5RI32_STABA</name>
<dbReference type="InterPro" id="IPR050344">
    <property type="entry name" value="Peptidase_M1_aminopeptidases"/>
</dbReference>
<evidence type="ECO:0000256" key="5">
    <source>
        <dbReference type="ARBA" id="ARBA00022801"/>
    </source>
</evidence>
<dbReference type="Pfam" id="PF17900">
    <property type="entry name" value="Peptidase_M1_N"/>
    <property type="match status" value="1"/>
</dbReference>
<evidence type="ECO:0000256" key="8">
    <source>
        <dbReference type="PIRSR" id="PIRSR634016-1"/>
    </source>
</evidence>
<evidence type="ECO:0000256" key="11">
    <source>
        <dbReference type="RuleBase" id="RU364040"/>
    </source>
</evidence>
<protein>
    <recommendedName>
        <fullName evidence="11">Aminopeptidase</fullName>
        <ecNumber evidence="11">3.4.11.-</ecNumber>
    </recommendedName>
</protein>
<evidence type="ECO:0000259" key="12">
    <source>
        <dbReference type="Pfam" id="PF01433"/>
    </source>
</evidence>
<dbReference type="EMBL" id="BTGC01000003">
    <property type="protein sequence ID" value="GMM51110.1"/>
    <property type="molecule type" value="Genomic_DNA"/>
</dbReference>
<dbReference type="GO" id="GO:0005737">
    <property type="term" value="C:cytoplasm"/>
    <property type="evidence" value="ECO:0007669"/>
    <property type="project" value="TreeGrafter"/>
</dbReference>
<dbReference type="Gene3D" id="1.10.390.10">
    <property type="entry name" value="Neutral Protease Domain 2"/>
    <property type="match status" value="1"/>
</dbReference>
<dbReference type="Pfam" id="PF01433">
    <property type="entry name" value="Peptidase_M1"/>
    <property type="match status" value="1"/>
</dbReference>
<dbReference type="InterPro" id="IPR042097">
    <property type="entry name" value="Aminopeptidase_N-like_N_sf"/>
</dbReference>
<evidence type="ECO:0000256" key="10">
    <source>
        <dbReference type="PIRSR" id="PIRSR634016-4"/>
    </source>
</evidence>
<dbReference type="Gene3D" id="2.60.40.1910">
    <property type="match status" value="1"/>
</dbReference>
<dbReference type="InterPro" id="IPR014782">
    <property type="entry name" value="Peptidase_M1_dom"/>
</dbReference>
<feature type="domain" description="Aminopeptidase N-like N-terminal" evidence="14">
    <location>
        <begin position="11"/>
        <end position="189"/>
    </location>
</feature>
<sequence>MQRQILPKNVVPKHYRVFLSPNLTTSSYTGTVSIDLDVVEPTSSVTLNVNELQLKTVSLGAQNPTKIETDVQLQTAKFSFSEALSPGDKARLDIAFDGILNDKMCGFYRSVHRDADGEHVMATTQMEATDCRRAFPCFDEPALKATFDISIKALKKFTVLSNNAVIKTEDEGEFQVTHFDTTPRMSTYLVAFIVGELDYVESNLFRVPVRVYATPGMEKRCQFSCDLAARTLKFFEDTFGVAYPLPKLDMVGIHDFSAGAMENWGLVTYRLAVLFYEEGVDSAATKTRVAEVVQHELAHQWFGNLVTMEWWDALWLNEGFATWMSWYSSNHFFPEWNVWETYLNEAYLGCLSLDGLRSSHPIQVPVRSADDVAQIFDKISYLKGSSVIRMVAEFLGEDVFIAGIASYLKKHAYSNCATSDLWDALSEASGKDVRAFMDAWVLQAGYPMITVKGINSEGVATIEQQRYLETEDCAPEENLLYPAALAVRRADGTVGRDEVLKTRSGEVNVGTGLFKLNADQTGIYRVSYPAEIFDKLVAAGSKNEFLTVADKIGLIGDTKAVTNKSGATKLLELLDAWKNDKEPNVLTTALSALLSTGSKLVFDPEVAKKFKKFEQRLLLAFSNNLTADDDVRVAKLKADIYTSAVLCGVQSYVDSALAAFRKDKFLVDPDVREAIYIAVAANGTPEEWDELLNYYLEGTHGASGNSALRSLGATKSTEQRKKLLGLIITGEIRPQDAYHALATTGTSAEGINDSWNWLSENWFKLREIFPSSISIMNFIVEMIISKFTKLEQLDTVKKFFSDKDISGINMVLDQCFERVSINAAWSANIDSVSSWLDEYESKQ</sequence>
<dbReference type="SUPFAM" id="SSF55486">
    <property type="entry name" value="Metalloproteases ('zincins'), catalytic domain"/>
    <property type="match status" value="1"/>
</dbReference>
<feature type="binding site" evidence="9">
    <location>
        <position position="295"/>
    </location>
    <ligand>
        <name>Zn(2+)</name>
        <dbReference type="ChEBI" id="CHEBI:29105"/>
        <note>catalytic</note>
    </ligand>
</feature>
<feature type="domain" description="Peptidase M1 membrane alanine aminopeptidase" evidence="12">
    <location>
        <begin position="223"/>
        <end position="440"/>
    </location>
</feature>
<organism evidence="15 16">
    <name type="scientific">Starmerella bacillaris</name>
    <name type="common">Yeast</name>
    <name type="synonym">Candida zemplinina</name>
    <dbReference type="NCBI Taxonomy" id="1247836"/>
    <lineage>
        <taxon>Eukaryota</taxon>
        <taxon>Fungi</taxon>
        <taxon>Dikarya</taxon>
        <taxon>Ascomycota</taxon>
        <taxon>Saccharomycotina</taxon>
        <taxon>Dipodascomycetes</taxon>
        <taxon>Dipodascales</taxon>
        <taxon>Trichomonascaceae</taxon>
        <taxon>Starmerella</taxon>
    </lineage>
</organism>
<feature type="site" description="Transition state stabilizer" evidence="10">
    <location>
        <position position="381"/>
    </location>
</feature>
<dbReference type="InterPro" id="IPR045357">
    <property type="entry name" value="Aminopeptidase_N-like_N"/>
</dbReference>
<feature type="binding site" evidence="9">
    <location>
        <position position="318"/>
    </location>
    <ligand>
        <name>Zn(2+)</name>
        <dbReference type="ChEBI" id="CHEBI:29105"/>
        <note>catalytic</note>
    </ligand>
</feature>
<feature type="active site" description="Proton acceptor" evidence="8">
    <location>
        <position position="296"/>
    </location>
</feature>
<gene>
    <name evidence="15" type="ORF">DASB73_020680</name>
</gene>
<feature type="domain" description="ERAP1-like C-terminal" evidence="13">
    <location>
        <begin position="513"/>
        <end position="819"/>
    </location>
</feature>
<evidence type="ECO:0000256" key="1">
    <source>
        <dbReference type="ARBA" id="ARBA00010136"/>
    </source>
</evidence>
<keyword evidence="4 9" id="KW-0479">Metal-binding</keyword>
<dbReference type="InterPro" id="IPR001930">
    <property type="entry name" value="Peptidase_M1"/>
</dbReference>
<dbReference type="GO" id="GO:0070006">
    <property type="term" value="F:metalloaminopeptidase activity"/>
    <property type="evidence" value="ECO:0007669"/>
    <property type="project" value="TreeGrafter"/>
</dbReference>
<dbReference type="GO" id="GO:0043171">
    <property type="term" value="P:peptide catabolic process"/>
    <property type="evidence" value="ECO:0007669"/>
    <property type="project" value="TreeGrafter"/>
</dbReference>
<dbReference type="GO" id="GO:0008270">
    <property type="term" value="F:zinc ion binding"/>
    <property type="evidence" value="ECO:0007669"/>
    <property type="project" value="UniProtKB-UniRule"/>
</dbReference>
<dbReference type="GO" id="GO:0016020">
    <property type="term" value="C:membrane"/>
    <property type="evidence" value="ECO:0007669"/>
    <property type="project" value="TreeGrafter"/>
</dbReference>
<proteinExistence type="inferred from homology"/>
<dbReference type="Gene3D" id="1.25.50.20">
    <property type="match status" value="1"/>
</dbReference>
<comment type="similarity">
    <text evidence="1 11">Belongs to the peptidase M1 family.</text>
</comment>
<dbReference type="InterPro" id="IPR034016">
    <property type="entry name" value="M1_APN-typ"/>
</dbReference>
<accession>A0AAV5RI32</accession>
<evidence type="ECO:0000259" key="13">
    <source>
        <dbReference type="Pfam" id="PF11838"/>
    </source>
</evidence>
<keyword evidence="3 11" id="KW-0645">Protease</keyword>
<dbReference type="Proteomes" id="UP001362899">
    <property type="component" value="Unassembled WGS sequence"/>
</dbReference>
<keyword evidence="16" id="KW-1185">Reference proteome</keyword>
<dbReference type="PRINTS" id="PR00756">
    <property type="entry name" value="ALADIPTASE"/>
</dbReference>
<dbReference type="EC" id="3.4.11.-" evidence="11"/>
<reference evidence="15 16" key="1">
    <citation type="journal article" date="2023" name="Elife">
        <title>Identification of key yeast species and microbe-microbe interactions impacting larval growth of Drosophila in the wild.</title>
        <authorList>
            <person name="Mure A."/>
            <person name="Sugiura Y."/>
            <person name="Maeda R."/>
            <person name="Honda K."/>
            <person name="Sakurai N."/>
            <person name="Takahashi Y."/>
            <person name="Watada M."/>
            <person name="Katoh T."/>
            <person name="Gotoh A."/>
            <person name="Gotoh Y."/>
            <person name="Taniguchi I."/>
            <person name="Nakamura K."/>
            <person name="Hayashi T."/>
            <person name="Katayama T."/>
            <person name="Uemura T."/>
            <person name="Hattori Y."/>
        </authorList>
    </citation>
    <scope>NUCLEOTIDE SEQUENCE [LARGE SCALE GENOMIC DNA]</scope>
    <source>
        <strain evidence="15 16">SB-73</strain>
    </source>
</reference>